<dbReference type="InParanoid" id="A0A0C3NSH0"/>
<accession>A0A0C3NSH0</accession>
<evidence type="ECO:0000256" key="1">
    <source>
        <dbReference type="PROSITE-ProRule" id="PRU00723"/>
    </source>
</evidence>
<sequence>DDEQPRVKRKQLELDVKRFPWNERWRTQVATPAEDIRMTFEQIELYSKDPKQVVEHILSTPGCPPFPPSQWTNLVQWKYVDLAKVLESAHSTELNPKQSHVIDDKVELSFRVSKPAGAIRSAADHNTAFTMFIKALAFVFPQQWEEYSEYHLNIGRLFHSIEPIFHSRVIDYDRAVRNRVSVQRHLRVTDPSQFDDLRTTFLSSHGVGSRSTEFTPPVRGRPRPGSSGQYKEPCHRWNRGLCQKSEAECFYAHCCDRRGCRGSHKRPEC</sequence>
<proteinExistence type="predicted"/>
<reference evidence="5" key="2">
    <citation type="submission" date="2015-01" db="EMBL/GenBank/DDBJ databases">
        <title>Evolutionary Origins and Diversification of the Mycorrhizal Mutualists.</title>
        <authorList>
            <consortium name="DOE Joint Genome Institute"/>
            <consortium name="Mycorrhizal Genomics Consortium"/>
            <person name="Kohler A."/>
            <person name="Kuo A."/>
            <person name="Nagy L.G."/>
            <person name="Floudas D."/>
            <person name="Copeland A."/>
            <person name="Barry K.W."/>
            <person name="Cichocki N."/>
            <person name="Veneault-Fourrey C."/>
            <person name="LaButti K."/>
            <person name="Lindquist E.A."/>
            <person name="Lipzen A."/>
            <person name="Lundell T."/>
            <person name="Morin E."/>
            <person name="Murat C."/>
            <person name="Riley R."/>
            <person name="Ohm R."/>
            <person name="Sun H."/>
            <person name="Tunlid A."/>
            <person name="Henrissat B."/>
            <person name="Grigoriev I.V."/>
            <person name="Hibbett D.S."/>
            <person name="Martin F."/>
        </authorList>
    </citation>
    <scope>NUCLEOTIDE SEQUENCE [LARGE SCALE GENOMIC DNA]</scope>
    <source>
        <strain evidence="5">Marx 270</strain>
    </source>
</reference>
<feature type="region of interest" description="Disordered" evidence="2">
    <location>
        <begin position="204"/>
        <end position="230"/>
    </location>
</feature>
<name>A0A0C3NSH0_PISTI</name>
<keyword evidence="5" id="KW-1185">Reference proteome</keyword>
<organism evidence="4 5">
    <name type="scientific">Pisolithus tinctorius Marx 270</name>
    <dbReference type="NCBI Taxonomy" id="870435"/>
    <lineage>
        <taxon>Eukaryota</taxon>
        <taxon>Fungi</taxon>
        <taxon>Dikarya</taxon>
        <taxon>Basidiomycota</taxon>
        <taxon>Agaricomycotina</taxon>
        <taxon>Agaricomycetes</taxon>
        <taxon>Agaricomycetidae</taxon>
        <taxon>Boletales</taxon>
        <taxon>Sclerodermatineae</taxon>
        <taxon>Pisolithaceae</taxon>
        <taxon>Pisolithus</taxon>
    </lineage>
</organism>
<protein>
    <recommendedName>
        <fullName evidence="3">C3H1-type domain-containing protein</fullName>
    </recommendedName>
</protein>
<dbReference type="HOGENOM" id="CLU_041692_2_0_1"/>
<evidence type="ECO:0000259" key="3">
    <source>
        <dbReference type="PROSITE" id="PS50103"/>
    </source>
</evidence>
<dbReference type="STRING" id="870435.A0A0C3NSH0"/>
<dbReference type="InterPro" id="IPR000571">
    <property type="entry name" value="Znf_CCCH"/>
</dbReference>
<keyword evidence="1" id="KW-0863">Zinc-finger</keyword>
<reference evidence="4 5" key="1">
    <citation type="submission" date="2014-04" db="EMBL/GenBank/DDBJ databases">
        <authorList>
            <consortium name="DOE Joint Genome Institute"/>
            <person name="Kuo A."/>
            <person name="Kohler A."/>
            <person name="Costa M.D."/>
            <person name="Nagy L.G."/>
            <person name="Floudas D."/>
            <person name="Copeland A."/>
            <person name="Barry K.W."/>
            <person name="Cichocki N."/>
            <person name="Veneault-Fourrey C."/>
            <person name="LaButti K."/>
            <person name="Lindquist E.A."/>
            <person name="Lipzen A."/>
            <person name="Lundell T."/>
            <person name="Morin E."/>
            <person name="Murat C."/>
            <person name="Sun H."/>
            <person name="Tunlid A."/>
            <person name="Henrissat B."/>
            <person name="Grigoriev I.V."/>
            <person name="Hibbett D.S."/>
            <person name="Martin F."/>
            <person name="Nordberg H.P."/>
            <person name="Cantor M.N."/>
            <person name="Hua S.X."/>
        </authorList>
    </citation>
    <scope>NUCLEOTIDE SEQUENCE [LARGE SCALE GENOMIC DNA]</scope>
    <source>
        <strain evidence="4 5">Marx 270</strain>
    </source>
</reference>
<evidence type="ECO:0000256" key="2">
    <source>
        <dbReference type="SAM" id="MobiDB-lite"/>
    </source>
</evidence>
<evidence type="ECO:0000313" key="5">
    <source>
        <dbReference type="Proteomes" id="UP000054217"/>
    </source>
</evidence>
<dbReference type="AlphaFoldDB" id="A0A0C3NSH0"/>
<keyword evidence="1" id="KW-0862">Zinc</keyword>
<keyword evidence="1" id="KW-0479">Metal-binding</keyword>
<dbReference type="Proteomes" id="UP000054217">
    <property type="component" value="Unassembled WGS sequence"/>
</dbReference>
<feature type="domain" description="C3H1-type" evidence="3">
    <location>
        <begin position="228"/>
        <end position="256"/>
    </location>
</feature>
<evidence type="ECO:0000313" key="4">
    <source>
        <dbReference type="EMBL" id="KIO03785.1"/>
    </source>
</evidence>
<dbReference type="GO" id="GO:0008270">
    <property type="term" value="F:zinc ion binding"/>
    <property type="evidence" value="ECO:0007669"/>
    <property type="project" value="UniProtKB-KW"/>
</dbReference>
<dbReference type="OrthoDB" id="2355984at2759"/>
<dbReference type="EMBL" id="KN831974">
    <property type="protein sequence ID" value="KIO03785.1"/>
    <property type="molecule type" value="Genomic_DNA"/>
</dbReference>
<feature type="zinc finger region" description="C3H1-type" evidence="1">
    <location>
        <begin position="228"/>
        <end position="256"/>
    </location>
</feature>
<feature type="non-terminal residue" evidence="4">
    <location>
        <position position="1"/>
    </location>
</feature>
<gene>
    <name evidence="4" type="ORF">M404DRAFT_39730</name>
</gene>
<dbReference type="PROSITE" id="PS50103">
    <property type="entry name" value="ZF_C3H1"/>
    <property type="match status" value="1"/>
</dbReference>
<feature type="non-terminal residue" evidence="4">
    <location>
        <position position="269"/>
    </location>
</feature>